<sequence>MPRYLSAPAIPRSAPLPPLLRRSLRFTLPFHPEQPCTNIVISRPPPLSCLGTLSICAPVQWFMCRSSSKRVREVPLMHLLSKSTAQFLLIFSRASQRYPDATSPGHLVSSESQAIYSYRETVSRPGTRTASALDLEPLTGYPISKLQLRCIKHLIQPHATCILQ</sequence>
<protein>
    <submittedName>
        <fullName evidence="1">Uncharacterized protein</fullName>
    </submittedName>
</protein>
<evidence type="ECO:0000313" key="1">
    <source>
        <dbReference type="EMBL" id="KAF1956805.1"/>
    </source>
</evidence>
<dbReference type="AlphaFoldDB" id="A0A6A5TVZ3"/>
<reference evidence="1" key="1">
    <citation type="journal article" date="2020" name="Stud. Mycol.">
        <title>101 Dothideomycetes genomes: a test case for predicting lifestyles and emergence of pathogens.</title>
        <authorList>
            <person name="Haridas S."/>
            <person name="Albert R."/>
            <person name="Binder M."/>
            <person name="Bloem J."/>
            <person name="Labutti K."/>
            <person name="Salamov A."/>
            <person name="Andreopoulos B."/>
            <person name="Baker S."/>
            <person name="Barry K."/>
            <person name="Bills G."/>
            <person name="Bluhm B."/>
            <person name="Cannon C."/>
            <person name="Castanera R."/>
            <person name="Culley D."/>
            <person name="Daum C."/>
            <person name="Ezra D."/>
            <person name="Gonzalez J."/>
            <person name="Henrissat B."/>
            <person name="Kuo A."/>
            <person name="Liang C."/>
            <person name="Lipzen A."/>
            <person name="Lutzoni F."/>
            <person name="Magnuson J."/>
            <person name="Mondo S."/>
            <person name="Nolan M."/>
            <person name="Ohm R."/>
            <person name="Pangilinan J."/>
            <person name="Park H.-J."/>
            <person name="Ramirez L."/>
            <person name="Alfaro M."/>
            <person name="Sun H."/>
            <person name="Tritt A."/>
            <person name="Yoshinaga Y."/>
            <person name="Zwiers L.-H."/>
            <person name="Turgeon B."/>
            <person name="Goodwin S."/>
            <person name="Spatafora J."/>
            <person name="Crous P."/>
            <person name="Grigoriev I."/>
        </authorList>
    </citation>
    <scope>NUCLEOTIDE SEQUENCE</scope>
    <source>
        <strain evidence="1">CBS 675.92</strain>
    </source>
</reference>
<organism evidence="1 2">
    <name type="scientific">Byssothecium circinans</name>
    <dbReference type="NCBI Taxonomy" id="147558"/>
    <lineage>
        <taxon>Eukaryota</taxon>
        <taxon>Fungi</taxon>
        <taxon>Dikarya</taxon>
        <taxon>Ascomycota</taxon>
        <taxon>Pezizomycotina</taxon>
        <taxon>Dothideomycetes</taxon>
        <taxon>Pleosporomycetidae</taxon>
        <taxon>Pleosporales</taxon>
        <taxon>Massarineae</taxon>
        <taxon>Massarinaceae</taxon>
        <taxon>Byssothecium</taxon>
    </lineage>
</organism>
<accession>A0A6A5TVZ3</accession>
<keyword evidence="2" id="KW-1185">Reference proteome</keyword>
<dbReference type="Proteomes" id="UP000800035">
    <property type="component" value="Unassembled WGS sequence"/>
</dbReference>
<evidence type="ECO:0000313" key="2">
    <source>
        <dbReference type="Proteomes" id="UP000800035"/>
    </source>
</evidence>
<name>A0A6A5TVZ3_9PLEO</name>
<gene>
    <name evidence="1" type="ORF">CC80DRAFT_66195</name>
</gene>
<proteinExistence type="predicted"/>
<dbReference type="EMBL" id="ML976991">
    <property type="protein sequence ID" value="KAF1956805.1"/>
    <property type="molecule type" value="Genomic_DNA"/>
</dbReference>